<keyword evidence="1" id="KW-0812">Transmembrane</keyword>
<dbReference type="Proteomes" id="UP001470230">
    <property type="component" value="Unassembled WGS sequence"/>
</dbReference>
<proteinExistence type="predicted"/>
<evidence type="ECO:0000256" key="1">
    <source>
        <dbReference type="SAM" id="Phobius"/>
    </source>
</evidence>
<organism evidence="2 3">
    <name type="scientific">Tritrichomonas musculus</name>
    <dbReference type="NCBI Taxonomy" id="1915356"/>
    <lineage>
        <taxon>Eukaryota</taxon>
        <taxon>Metamonada</taxon>
        <taxon>Parabasalia</taxon>
        <taxon>Tritrichomonadida</taxon>
        <taxon>Tritrichomonadidae</taxon>
        <taxon>Tritrichomonas</taxon>
    </lineage>
</organism>
<keyword evidence="3" id="KW-1185">Reference proteome</keyword>
<feature type="transmembrane region" description="Helical" evidence="1">
    <location>
        <begin position="304"/>
        <end position="327"/>
    </location>
</feature>
<dbReference type="EMBL" id="JAPFFF010000012">
    <property type="protein sequence ID" value="KAK8875331.1"/>
    <property type="molecule type" value="Genomic_DNA"/>
</dbReference>
<feature type="transmembrane region" description="Helical" evidence="1">
    <location>
        <begin position="348"/>
        <end position="370"/>
    </location>
</feature>
<feature type="transmembrane region" description="Helical" evidence="1">
    <location>
        <begin position="204"/>
        <end position="221"/>
    </location>
</feature>
<feature type="transmembrane region" description="Helical" evidence="1">
    <location>
        <begin position="382"/>
        <end position="403"/>
    </location>
</feature>
<accession>A0ABR2JCB8</accession>
<feature type="transmembrane region" description="Helical" evidence="1">
    <location>
        <begin position="19"/>
        <end position="41"/>
    </location>
</feature>
<evidence type="ECO:0000313" key="3">
    <source>
        <dbReference type="Proteomes" id="UP001470230"/>
    </source>
</evidence>
<keyword evidence="1" id="KW-0472">Membrane</keyword>
<sequence length="449" mass="51221">MDFPTYEDNRPFLYERSGILVKVVSLFFFLFALTCLILYTASNFNSAIETLNLTGNRVTTQNNQSYLILTVPKIKDNQIFSVFFLDFSTTTKGAAFDIDTDVSCQVTPGNNKRIYFQTNSTGNKEGSYRIFSTDYFKYDFFTIQAWLTGNISLIKDVNIRILQSYPEFGEKELKFRIVFSICCCCCLIGYIVSIILFTKSNTRFEQYLSLTILILATLSNFPFSFTKHTQNSFVFHSIENLLRGAFPAFNLVSLYCISYLANGGENVYTIFTILILFVLAEAMSEFTDDCCVIGHLFYGNYVVWIFFISASIISKITLSSLLIWNVINYFFCKSGRIKAKANQKCEVFIIYIALIIIQILPIAIQAIIFINQNCGNNTFDFFQQYMIQTLFALIFANIHWPVFSSKVEKLPLNSLEFESEEIRLDVDALSAEVTAEVSAEAKSDNSDHA</sequence>
<name>A0ABR2JCB8_9EUKA</name>
<feature type="transmembrane region" description="Helical" evidence="1">
    <location>
        <begin position="267"/>
        <end position="284"/>
    </location>
</feature>
<reference evidence="2 3" key="1">
    <citation type="submission" date="2024-04" db="EMBL/GenBank/DDBJ databases">
        <title>Tritrichomonas musculus Genome.</title>
        <authorList>
            <person name="Alves-Ferreira E."/>
            <person name="Grigg M."/>
            <person name="Lorenzi H."/>
            <person name="Galac M."/>
        </authorList>
    </citation>
    <scope>NUCLEOTIDE SEQUENCE [LARGE SCALE GENOMIC DNA]</scope>
    <source>
        <strain evidence="2 3">EAF2021</strain>
    </source>
</reference>
<comment type="caution">
    <text evidence="2">The sequence shown here is derived from an EMBL/GenBank/DDBJ whole genome shotgun (WGS) entry which is preliminary data.</text>
</comment>
<keyword evidence="1" id="KW-1133">Transmembrane helix</keyword>
<feature type="transmembrane region" description="Helical" evidence="1">
    <location>
        <begin position="241"/>
        <end position="260"/>
    </location>
</feature>
<protein>
    <recommendedName>
        <fullName evidence="4">Intimal thickness related receptor IRP domain-containing protein</fullName>
    </recommendedName>
</protein>
<evidence type="ECO:0000313" key="2">
    <source>
        <dbReference type="EMBL" id="KAK8875331.1"/>
    </source>
</evidence>
<evidence type="ECO:0008006" key="4">
    <source>
        <dbReference type="Google" id="ProtNLM"/>
    </source>
</evidence>
<gene>
    <name evidence="2" type="ORF">M9Y10_005496</name>
</gene>
<feature type="transmembrane region" description="Helical" evidence="1">
    <location>
        <begin position="177"/>
        <end position="197"/>
    </location>
</feature>